<proteinExistence type="predicted"/>
<dbReference type="Gene3D" id="1.10.3290.10">
    <property type="entry name" value="Fido-like domain"/>
    <property type="match status" value="1"/>
</dbReference>
<evidence type="ECO:0000313" key="3">
    <source>
        <dbReference type="Proteomes" id="UP000305539"/>
    </source>
</evidence>
<sequence>MRPVSRTSPVHVESSGPATPRAETRVSVPASPSRSLFPSLSPRAGRASASSPGGAATPPRRALADMLNFRSATPMQSPARADAATPPRARRSSLRSIEEMRTPSGALTAEALGKLKSALPHGGEAAGKLLQRRARRAPKSRADRLLRSMYGPPQPLEGERFAAFMAMAQSDVEHVAKRARLSVPDAAELVRLGVSQSDVFKKLTQGEQARMMFAFYGIREKAAAQASLSEAMARHPAFRALPAREAWRLALDHQAWGDGKHHGLRFENEPGYMGGMFRGLTAMIQADLAGRRLDTGLLRELHDHGAAGVFARSTLTNAAGLLSDDGLELIGDLTSRPAAAQEPDLELPRHIHVLGQGFRDLAAVGFKLEAGKNMSEDGLREMLATYNPHRHDAAFRLFSATETDDEGAPLPAKAADDFSQQKLIQLVTPIQEHYEVSAAADDILRRHADHIEAAAPGDAKLRAIARCCQELERTHLFADGNARTVGFLVLNKLLLENGMPPAMLADPNRFDGFSANELVGEIKHGQATFQRFAAGSRGAVSPS</sequence>
<dbReference type="AlphaFoldDB" id="A0A4V5PH10"/>
<accession>A0A4V5PH10</accession>
<feature type="compositionally biased region" description="Low complexity" evidence="1">
    <location>
        <begin position="29"/>
        <end position="60"/>
    </location>
</feature>
<organism evidence="2 3">
    <name type="scientific">Trinickia terrae</name>
    <dbReference type="NCBI Taxonomy" id="2571161"/>
    <lineage>
        <taxon>Bacteria</taxon>
        <taxon>Pseudomonadati</taxon>
        <taxon>Pseudomonadota</taxon>
        <taxon>Betaproteobacteria</taxon>
        <taxon>Burkholderiales</taxon>
        <taxon>Burkholderiaceae</taxon>
        <taxon>Trinickia</taxon>
    </lineage>
</organism>
<dbReference type="EMBL" id="SWJE01000017">
    <property type="protein sequence ID" value="TKC81610.1"/>
    <property type="molecule type" value="Genomic_DNA"/>
</dbReference>
<feature type="region of interest" description="Disordered" evidence="1">
    <location>
        <begin position="1"/>
        <end position="105"/>
    </location>
</feature>
<dbReference type="Proteomes" id="UP000305539">
    <property type="component" value="Unassembled WGS sequence"/>
</dbReference>
<keyword evidence="3" id="KW-1185">Reference proteome</keyword>
<dbReference type="OrthoDB" id="6196979at2"/>
<feature type="compositionally biased region" description="Basic residues" evidence="1">
    <location>
        <begin position="130"/>
        <end position="139"/>
    </location>
</feature>
<protein>
    <submittedName>
        <fullName evidence="2">Uncharacterized protein</fullName>
    </submittedName>
</protein>
<reference evidence="2 3" key="1">
    <citation type="submission" date="2019-04" db="EMBL/GenBank/DDBJ databases">
        <title>Trinickia sp. 7GSK02, isolated from subtropical forest soil.</title>
        <authorList>
            <person name="Gao Z.-H."/>
            <person name="Qiu L.-H."/>
        </authorList>
    </citation>
    <scope>NUCLEOTIDE SEQUENCE [LARGE SCALE GENOMIC DNA]</scope>
    <source>
        <strain evidence="2 3">7GSK02</strain>
    </source>
</reference>
<gene>
    <name evidence="2" type="ORF">FAZ69_26950</name>
</gene>
<evidence type="ECO:0000256" key="1">
    <source>
        <dbReference type="SAM" id="MobiDB-lite"/>
    </source>
</evidence>
<evidence type="ECO:0000313" key="2">
    <source>
        <dbReference type="EMBL" id="TKC81610.1"/>
    </source>
</evidence>
<feature type="compositionally biased region" description="Low complexity" evidence="1">
    <location>
        <begin position="77"/>
        <end position="87"/>
    </location>
</feature>
<feature type="region of interest" description="Disordered" evidence="1">
    <location>
        <begin position="129"/>
        <end position="151"/>
    </location>
</feature>
<dbReference type="InterPro" id="IPR036597">
    <property type="entry name" value="Fido-like_dom_sf"/>
</dbReference>
<comment type="caution">
    <text evidence="2">The sequence shown here is derived from an EMBL/GenBank/DDBJ whole genome shotgun (WGS) entry which is preliminary data.</text>
</comment>
<name>A0A4V5PH10_9BURK</name>